<feature type="transmembrane region" description="Helical" evidence="33">
    <location>
        <begin position="678"/>
        <end position="705"/>
    </location>
</feature>
<evidence type="ECO:0000256" key="26">
    <source>
        <dbReference type="ARBA" id="ARBA00023139"/>
    </source>
</evidence>
<evidence type="ECO:0000256" key="18">
    <source>
        <dbReference type="ARBA" id="ARBA00022844"/>
    </source>
</evidence>
<dbReference type="GO" id="GO:0039654">
    <property type="term" value="P:fusion of virus membrane with host endosome membrane"/>
    <property type="evidence" value="ECO:0007669"/>
    <property type="project" value="UniProtKB-UniRule"/>
</dbReference>
<keyword evidence="8 32" id="KW-1170">Fusion of virus membrane with host endosomal membrane</keyword>
<feature type="coiled-coil region" evidence="32">
    <location>
        <begin position="633"/>
        <end position="667"/>
    </location>
</feature>
<comment type="domain">
    <text evidence="32">The CD4-binding region is targeted by the antibody b12.</text>
</comment>
<evidence type="ECO:0000259" key="35">
    <source>
        <dbReference type="Pfam" id="PF00516"/>
    </source>
</evidence>
<feature type="lipid moiety-binding region" description="S-palmitoyl cysteine; by host" evidence="32">
    <location>
        <position position="764"/>
    </location>
</feature>
<evidence type="ECO:0000256" key="24">
    <source>
        <dbReference type="ARBA" id="ARBA00023054"/>
    </source>
</evidence>
<dbReference type="GO" id="GO:0016020">
    <property type="term" value="C:membrane"/>
    <property type="evidence" value="ECO:0007669"/>
    <property type="project" value="UniProtKB-UniRule"/>
</dbReference>
<dbReference type="GO" id="GO:0019062">
    <property type="term" value="P:virion attachment to host cell"/>
    <property type="evidence" value="ECO:0007669"/>
    <property type="project" value="UniProtKB-UniRule"/>
</dbReference>
<keyword evidence="12 32" id="KW-1162">Viral penetration into host cytoplasm</keyword>
<evidence type="ECO:0000256" key="15">
    <source>
        <dbReference type="ARBA" id="ARBA00022703"/>
    </source>
</evidence>
<evidence type="ECO:0000256" key="4">
    <source>
        <dbReference type="ARBA" id="ARBA00004563"/>
    </source>
</evidence>
<evidence type="ECO:0000256" key="33">
    <source>
        <dbReference type="RuleBase" id="RU363095"/>
    </source>
</evidence>
<evidence type="ECO:0000313" key="37">
    <source>
        <dbReference type="EMBL" id="AEO23574.1"/>
    </source>
</evidence>
<evidence type="ECO:0000256" key="16">
    <source>
        <dbReference type="ARBA" id="ARBA00022729"/>
    </source>
</evidence>
<dbReference type="InterPro" id="IPR000777">
    <property type="entry name" value="HIV1_Gp120"/>
</dbReference>
<keyword evidence="15 32" id="KW-0053">Apoptosis</keyword>
<comment type="domain">
    <text evidence="32 33">The 17 amino acids long immunosuppressive region is present in many retroviral envelope proteins. Synthetic peptides derived from this relatively conserved sequence inhibit immune function in vitro and in vivo.</text>
</comment>
<evidence type="ECO:0000256" key="11">
    <source>
        <dbReference type="ARBA" id="ARBA00022581"/>
    </source>
</evidence>
<keyword evidence="10 32" id="KW-1165">Clathrin-mediated endocytosis of virus by host</keyword>
<evidence type="ECO:0000256" key="29">
    <source>
        <dbReference type="ARBA" id="ARBA00023280"/>
    </source>
</evidence>
<feature type="domain" description="Retroviral envelope protein GP41-like" evidence="36">
    <location>
        <begin position="532"/>
        <end position="706"/>
    </location>
</feature>
<dbReference type="GO" id="GO:0044175">
    <property type="term" value="C:host cell endosome membrane"/>
    <property type="evidence" value="ECO:0007669"/>
    <property type="project" value="UniProtKB-SubCell"/>
</dbReference>
<evidence type="ECO:0000256" key="34">
    <source>
        <dbReference type="SAM" id="MobiDB-lite"/>
    </source>
</evidence>
<dbReference type="GO" id="GO:0019064">
    <property type="term" value="P:fusion of virus membrane with host plasma membrane"/>
    <property type="evidence" value="ECO:0007669"/>
    <property type="project" value="UniProtKB-UniRule"/>
</dbReference>
<keyword evidence="9 32" id="KW-1032">Host cell membrane</keyword>
<sequence>MKVKEMRKHWLSSWTGGILLLGMLMICSGTENKENLWVTVYYGVPVWKEATTTLFCASDAKAYKPEAHNIWATHACVPTDPNPQEVLLENVTEYFNMWKNDMVDQMHEDIISLWDQSLKPCVQLTPLCVTLNCTDINLNNSTSANLTDANMTIESVKEMKNCSFNTTTEVTDKRQKTYALFHKLDVTQMGSNTSYRLISCNTSVITQACPKTSFEPIPIHYCTPASFAILKCNDKQFNGTGDCKNVSTVQCTHGIRPVVSTQLLLNGSLAEGGIMIRSENFSNNAKTIIVQLNHSVAINCTRLNNNTRKSIHIGPGRAFYATGDIIGDIRKAHCNISRKDWNRTLRQIAIKLKEQFVNSTTISFNSSSGGDPEIVLHSFNCGGEFFYCNTSELFNSTWNITHFNSTWNDTEGSNNITLPCRIKQIINMWQQVGKAMYAPPIQGLIQCSSNITGLLLTRDGGNNSTTETFRPGGGDMRDNWRSELYRYKVVRIEPLGVAPTKARRRVVQREKRAVGTIGAMFLGFLGAAGSTMGAASVTLTVQARQLLSGIVQQQNNLLKAIEAQQHLLQLTVWGIKQLQARVLAVERYLRDQQLLGIWGCSGKLICTTNVPWNASWSNRTDIWENLTWVQWEREIDNYTEVIYQLLEMAQNQQENNEQDLLKLEQWDSLWNWFNITNWLWYIKIFIMIVAGLVGLRIVFTVLSIVNRVRQGYSLISLQTRLPAQRGPDRPEGIEEEGGERDRGGSSQLVPGLLALVWGDLRSLCLFSYQTLRDFLLIAARGVELLGRRGWEALKYLWNLLLYWSQELKNSAVSLFNAIAIVVAEGTDRIIEIAQRIFRAIIHIPTRIRQGFERALL</sequence>
<comment type="function">
    <text evidence="32">Transmembrane protein gp41: Acts as a class I viral fusion protein. Under the current model, the protein has at least 3 conformational states: pre-fusion native state, pre-hairpin intermediate state, and post-fusion hairpin state. During fusion of viral and target intracellular membranes, the coiled coil regions (heptad repeats) assume a trimer-of-hairpins structure, positioning the fusion peptide in close proximity to the C-terminal region of the ectodomain. The formation of this structure appears to drive apposition and subsequent fusion of viral and target cell membranes. Complete fusion occurs in host cell endosomes and is dynamin-dependent, however some lipid transfer might occur at the plasma membrane. The virus undergoes clathrin-dependent internalization long before endosomal fusion, thus minimizing the surface exposure of conserved viral epitopes during fusion and reducing the efficacy of inhibitors targeting these epitopes. Membranes fusion leads to delivery of the nucleocapsid into the cytoplasm.</text>
</comment>
<dbReference type="GO" id="GO:0075512">
    <property type="term" value="P:clathrin-dependent endocytosis of virus by host cell"/>
    <property type="evidence" value="ECO:0007669"/>
    <property type="project" value="UniProtKB-UniRule"/>
</dbReference>
<proteinExistence type="inferred from homology"/>
<keyword evidence="16 32" id="KW-0732">Signal</keyword>
<evidence type="ECO:0000256" key="31">
    <source>
        <dbReference type="ARBA" id="ARBA00023296"/>
    </source>
</evidence>
<dbReference type="Gene3D" id="1.10.287.210">
    <property type="match status" value="1"/>
</dbReference>
<keyword evidence="24 32" id="KW-0175">Coiled coil</keyword>
<comment type="function">
    <text evidence="32">Envelope glycoprotein gp160: Oligomerizes in the host endoplasmic reticulum into predominantly trimers. In a second time, gp160 transits in the host Golgi, where glycosylation is completed. The precursor is then proteolytically cleaved in the trans-Golgi and thereby activated by cellular furin or furin-like proteases to produce gp120 and gp41.</text>
</comment>
<evidence type="ECO:0000256" key="1">
    <source>
        <dbReference type="ARBA" id="ARBA00004402"/>
    </source>
</evidence>
<evidence type="ECO:0000256" key="21">
    <source>
        <dbReference type="ARBA" id="ARBA00022890"/>
    </source>
</evidence>
<comment type="subcellular location">
    <molecule>Surface protein gp120</molecule>
    <subcellularLocation>
        <location evidence="32">Virion membrane</location>
        <topology evidence="32">Peripheral membrane protein</topology>
    </subcellularLocation>
    <subcellularLocation>
        <location evidence="32">Host cell membrane</location>
        <topology evidence="32">Peripheral membrane protein</topology>
    </subcellularLocation>
    <subcellularLocation>
        <location evidence="32">Host endosome membrane</location>
        <topology evidence="32">Single-pass type I membrane protein</topology>
    </subcellularLocation>
    <text evidence="32">The surface protein is not anchored to the viral envelope, but associates with the extravirion surface through its binding to TM. It is probably concentrated at the site of budding and incorporated into the virions possibly by contacts between the cytoplasmic tail of Env and the N-terminus of Gag.</text>
</comment>
<organism evidence="37">
    <name type="scientific">Human immunodeficiency virus type 1</name>
    <name type="common">HIV-1</name>
    <dbReference type="NCBI Taxonomy" id="11676"/>
    <lineage>
        <taxon>Viruses</taxon>
        <taxon>Riboviria</taxon>
        <taxon>Pararnavirae</taxon>
        <taxon>Artverviricota</taxon>
        <taxon>Revtraviricetes</taxon>
        <taxon>Ortervirales</taxon>
        <taxon>Retroviridae</taxon>
        <taxon>Orthoretrovirinae</taxon>
        <taxon>Lentivirus</taxon>
        <taxon>Lentivirus humimdef1</taxon>
    </lineage>
</organism>
<evidence type="ECO:0000256" key="19">
    <source>
        <dbReference type="ARBA" id="ARBA00022870"/>
    </source>
</evidence>
<evidence type="ECO:0000256" key="13">
    <source>
        <dbReference type="ARBA" id="ARBA00022685"/>
    </source>
</evidence>
<keyword evidence="18 32" id="KW-0946">Virion</keyword>
<reference evidence="37" key="1">
    <citation type="submission" date="2010-08" db="EMBL/GenBank/DDBJ databases">
        <title>Transmission Signature Patterns in Human Immunodeficiency Virus Type-1 B clade Envelope Proteins.</title>
        <authorList>
            <person name="Gnanakaran G."/>
            <person name="Keele B.F."/>
            <person name="Li H."/>
            <person name="Gao F."/>
            <person name="Swanstrom R."/>
            <person name="Cohen M."/>
            <person name="Daniels M."/>
            <person name="Hraber P."/>
            <person name="Gaschen B."/>
            <person name="Ashmal M."/>
            <person name="Letvin N.L."/>
            <person name="Haynes B.F."/>
            <person name="Hahn B.H."/>
            <person name="Shaw G.M."/>
            <person name="Bhattacharya T."/>
            <person name="Korber B."/>
        </authorList>
    </citation>
    <scope>NUCLEOTIDE SEQUENCE</scope>
    <source>
        <strain evidence="37">Z86_p20</strain>
    </source>
</reference>
<evidence type="ECO:0000256" key="8">
    <source>
        <dbReference type="ARBA" id="ARBA00022510"/>
    </source>
</evidence>
<name>G3DNT7_HV1</name>
<feature type="topological domain" description="Cytoplasmic" evidence="32">
    <location>
        <begin position="706"/>
        <end position="856"/>
    </location>
</feature>
<feature type="short sequence motif" description="Di-leucine internalization motif" evidence="32">
    <location>
        <begin position="855"/>
        <end position="856"/>
    </location>
</feature>
<feature type="disulfide bond" evidence="32">
    <location>
        <begin position="600"/>
        <end position="606"/>
    </location>
</feature>
<keyword evidence="17 32" id="KW-1161">Viral attachment to host cell</keyword>
<evidence type="ECO:0000256" key="9">
    <source>
        <dbReference type="ARBA" id="ARBA00022511"/>
    </source>
</evidence>
<keyword evidence="14 32" id="KW-0812">Transmembrane</keyword>
<keyword evidence="20 32" id="KW-0261">Viral envelope protein</keyword>
<keyword evidence="27 32" id="KW-1015">Disulfide bond</keyword>
<evidence type="ECO:0000256" key="22">
    <source>
        <dbReference type="ARBA" id="ARBA00022989"/>
    </source>
</evidence>
<evidence type="ECO:0000256" key="10">
    <source>
        <dbReference type="ARBA" id="ARBA00022570"/>
    </source>
</evidence>
<evidence type="ECO:0000256" key="27">
    <source>
        <dbReference type="ARBA" id="ARBA00023157"/>
    </source>
</evidence>
<keyword evidence="29 32" id="KW-0899">Viral immunoevasion</keyword>
<evidence type="ECO:0000256" key="14">
    <source>
        <dbReference type="ARBA" id="ARBA00022692"/>
    </source>
</evidence>
<feature type="disulfide bond" evidence="32">
    <location>
        <begin position="56"/>
        <end position="76"/>
    </location>
</feature>
<dbReference type="GO" id="GO:0055036">
    <property type="term" value="C:virion membrane"/>
    <property type="evidence" value="ECO:0007669"/>
    <property type="project" value="UniProtKB-SubCell"/>
</dbReference>
<dbReference type="HAMAP" id="MF_04083">
    <property type="entry name" value="HIV_ENV"/>
    <property type="match status" value="1"/>
</dbReference>
<keyword evidence="11 32" id="KW-0945">Host-virus interaction</keyword>
<evidence type="ECO:0000256" key="20">
    <source>
        <dbReference type="ARBA" id="ARBA00022879"/>
    </source>
</evidence>
<protein>
    <recommendedName>
        <fullName evidence="32">Envelope glycoprotein gp160</fullName>
    </recommendedName>
    <alternativeName>
        <fullName evidence="32">Env polyprotein</fullName>
    </alternativeName>
    <component>
        <recommendedName>
            <fullName evidence="32">Surface protein gp120</fullName>
            <shortName evidence="32">SU</shortName>
        </recommendedName>
        <alternativeName>
            <fullName evidence="32">Glycoprotein 120</fullName>
            <shortName evidence="32">gp120</shortName>
        </alternativeName>
    </component>
    <component>
        <recommendedName>
            <fullName evidence="32">Transmembrane protein gp41</fullName>
            <shortName evidence="32">TM</shortName>
        </recommendedName>
        <alternativeName>
            <fullName evidence="32">Glycoprotein 41</fullName>
            <shortName evidence="32">gp41</shortName>
        </alternativeName>
    </component>
</protein>
<dbReference type="SUPFAM" id="SSF58069">
    <property type="entry name" value="Virus ectodomain"/>
    <property type="match status" value="1"/>
</dbReference>
<organismHost>
    <name type="scientific">Homo sapiens</name>
    <name type="common">Human</name>
    <dbReference type="NCBI Taxonomy" id="9606"/>
</organismHost>
<dbReference type="GO" id="GO:0005198">
    <property type="term" value="F:structural molecule activity"/>
    <property type="evidence" value="ECO:0007669"/>
    <property type="project" value="UniProtKB-UniRule"/>
</dbReference>
<dbReference type="GO" id="GO:1903908">
    <property type="term" value="P:positive regulation of plasma membrane raft polarization"/>
    <property type="evidence" value="ECO:0007669"/>
    <property type="project" value="UniProtKB-UniRule"/>
</dbReference>
<comment type="domain">
    <text evidence="32">The membrane proximal external region (MPER) present in gp41 is a tryptophan-rich region recognized by the antibodies 2F5, Z13, and 4E10. MPER seems to play a role in fusion.</text>
</comment>
<dbReference type="Pfam" id="PF00516">
    <property type="entry name" value="GP120"/>
    <property type="match status" value="1"/>
</dbReference>
<evidence type="ECO:0000256" key="3">
    <source>
        <dbReference type="ARBA" id="ARBA00004505"/>
    </source>
</evidence>
<feature type="region of interest" description="MPER; binding to GalCer" evidence="32">
    <location>
        <begin position="662"/>
        <end position="683"/>
    </location>
</feature>
<dbReference type="Gene3D" id="1.20.5.490">
    <property type="entry name" value="Single helix bin"/>
    <property type="match status" value="1"/>
</dbReference>
<dbReference type="GO" id="GO:1903911">
    <property type="term" value="P:positive regulation of receptor clustering"/>
    <property type="evidence" value="ECO:0007669"/>
    <property type="project" value="UniProtKB-UniRule"/>
</dbReference>
<dbReference type="InterPro" id="IPR036377">
    <property type="entry name" value="Gp120_core_sf"/>
</dbReference>
<evidence type="ECO:0000256" key="28">
    <source>
        <dbReference type="ARBA" id="ARBA00023180"/>
    </source>
</evidence>
<keyword evidence="25 32" id="KW-0472">Membrane</keyword>
<feature type="disulfide bond" evidence="32">
    <location>
        <begin position="222"/>
        <end position="251"/>
    </location>
</feature>
<dbReference type="GO" id="GO:0020002">
    <property type="term" value="C:host cell plasma membrane"/>
    <property type="evidence" value="ECO:0007669"/>
    <property type="project" value="UniProtKB-SubCell"/>
</dbReference>
<feature type="domain" description="Human immunodeficiency virus 1 envelope glycoprotein Gp120" evidence="35">
    <location>
        <begin position="36"/>
        <end position="512"/>
    </location>
</feature>
<comment type="subcellular location">
    <molecule>Transmembrane protein gp41</molecule>
    <subcellularLocation>
        <location evidence="32">Virion membrane</location>
        <topology evidence="32">Single-pass type I membrane protein</topology>
    </subcellularLocation>
    <subcellularLocation>
        <location evidence="32">Host cell membrane</location>
        <topology evidence="32">Single-pass type I membrane protein</topology>
    </subcellularLocation>
    <subcellularLocation>
        <location evidence="32">Host endosome membrane</location>
        <topology evidence="32">Single-pass type I membrane protein</topology>
    </subcellularLocation>
    <text evidence="32">It is probably concentrated at the site of budding and incorporated into the virions possibly by contacts between the cytoplasmic tail of Env and the N-terminus of Gag.</text>
</comment>
<keyword evidence="13 32" id="KW-0165">Cleavage on pair of basic residues</keyword>
<dbReference type="FunFam" id="2.170.40.20:FF:000003">
    <property type="entry name" value="Envelope glycoprotein gp160"/>
    <property type="match status" value="1"/>
</dbReference>
<dbReference type="GO" id="GO:0019031">
    <property type="term" value="C:viral envelope"/>
    <property type="evidence" value="ECO:0007669"/>
    <property type="project" value="UniProtKB-KW"/>
</dbReference>
<evidence type="ECO:0000256" key="25">
    <source>
        <dbReference type="ARBA" id="ARBA00023136"/>
    </source>
</evidence>
<comment type="domain">
    <text evidence="32">The YXXL motif is involved in determining the exact site of viral release at the surface of infected mononuclear cells and promotes endocytosis. YXXL and di-leucine endocytosis motifs interact directly or indirectly with the clathrin adapter complexes, opperate independently, and their activities are not additive.</text>
</comment>
<comment type="miscellaneous">
    <text evidence="32">Inhibitors targeting HIV-1 viral envelope proteins are used as antiretroviral drugs. Attachment of virions to the cell surface via non-specific interactions and CD4 binding can be blocked by inhibitors that include cyanovirin-N, cyclotriazadisulfonamide analogs, PRO 2000, TNX 355 and PRO 542. In addition, BMS 806 can block CD4-induced conformational changes. Env interactions with the coreceptor molecules can be targeted by CCR5 antagonists including SCH-D, maraviroc (UK 427857) and aplaviroc (GW 873140), and the CXCR4 antagonist AMD 070. Fusion of viral and cellular membranes can be inhibited by peptides such as enfuvirtide and tifuvirtide (T 1249). Resistance to inhibitors associated with mutations in Env are observed. Most of the time, single mutations confer only a modest reduction in drug susceptibility. Combination of several mutations is usually required to develop a high-level drug resistance.</text>
</comment>
<comment type="domain">
    <text evidence="32">Some of the most genetically diverse regions of the viral genome are present in Env. They are called variable regions 1 through 5 (V1 through V5). Coreceptor usage of gp120 is determined mainly by the primary structure of the third variable region (V3) in the outer domain of gp120. The sequence of V3 determines which coreceptor, CCR5 and/or CXCR4 (corresponding to R5/macrophage, X4/T cell and R5X4/T cell and macrophage tropism), is used to trigger the fusion potential of the Env complex, and hence which cells the virus can infect. Binding to CCR5 involves a region adjacent in addition to V3.</text>
</comment>
<dbReference type="Pfam" id="PF00517">
    <property type="entry name" value="GP41"/>
    <property type="match status" value="1"/>
</dbReference>
<comment type="subunit">
    <text evidence="32">The mature envelope protein (Env) consists of a homotrimer of non-covalently associated gp120-gp41 heterodimers. The resulting complex protrudes from the virus surface as a spike. There seems to be as few as 10 spikes on the average virion. Surface protein gp120 interacts with host CD4, CCR5 and CXCR4. Gp120 also interacts with the C-type lectins CD209/DC-SIGN and CLEC4M/DC-SIGNR (collectively referred to as DC-SIGN(R)). Gp120 and gp41 interact with GalCer. Gp120 interacts with host ITGA4/ITGB7 complex; on CD4+ T-cells, this interaction results in rapid activation of integrin ITGAL/LFA-1, which facilitates efficient cell-to-cell spreading of HIV-1. Gp120 interacts with cell-associated heparan sulfate; this interaction increases virus infectivity on permissive cells and may be involved in infection of CD4- cells.</text>
</comment>
<feature type="region of interest" description="Disordered" evidence="34">
    <location>
        <begin position="722"/>
        <end position="745"/>
    </location>
</feature>
<dbReference type="Gene3D" id="2.170.40.20">
    <property type="entry name" value="Human immunodeficiency virus 1, Gp160, envelope glycoprotein"/>
    <property type="match status" value="2"/>
</dbReference>
<dbReference type="CDD" id="cd09909">
    <property type="entry name" value="HIV-1-like_HR1-HR2"/>
    <property type="match status" value="1"/>
</dbReference>
<dbReference type="EMBL" id="HQ217954">
    <property type="protein sequence ID" value="AEO23574.1"/>
    <property type="molecule type" value="Genomic_RNA"/>
</dbReference>
<evidence type="ECO:0000256" key="2">
    <source>
        <dbReference type="ARBA" id="ARBA00004433"/>
    </source>
</evidence>
<dbReference type="SUPFAM" id="SSF56502">
    <property type="entry name" value="gp120 core"/>
    <property type="match status" value="2"/>
</dbReference>
<dbReference type="InterPro" id="IPR000328">
    <property type="entry name" value="GP41-like"/>
</dbReference>
<comment type="similarity">
    <text evidence="32">Belongs to the HIV-1 env protein family.</text>
</comment>
<dbReference type="FunFam" id="1.20.5.490:FF:000001">
    <property type="entry name" value="Envelope glycoprotein gp160"/>
    <property type="match status" value="1"/>
</dbReference>
<dbReference type="FunFam" id="2.170.40.20:FF:000002">
    <property type="entry name" value="Envelope glycoprotein gp160"/>
    <property type="match status" value="1"/>
</dbReference>
<keyword evidence="23 32" id="KW-1039">Host endosome</keyword>
<keyword evidence="26 32" id="KW-0564">Palmitate</keyword>
<feature type="site" description="Cleavage; by host furin" evidence="32">
    <location>
        <begin position="512"/>
        <end position="513"/>
    </location>
</feature>
<evidence type="ECO:0000256" key="32">
    <source>
        <dbReference type="HAMAP-Rule" id="MF_04083"/>
    </source>
</evidence>
<feature type="region of interest" description="Immunosuppression" evidence="32">
    <location>
        <begin position="576"/>
        <end position="594"/>
    </location>
</feature>
<dbReference type="InterPro" id="IPR037527">
    <property type="entry name" value="Gp160"/>
</dbReference>
<comment type="PTM">
    <text evidence="32">Specific enzymatic cleavages in vivo yield mature proteins. Envelope glycoproteins are synthesized as a inactive precursor that is heavily N-glycosylated and processed likely by host cell furin in the Golgi to yield the mature SU and TM proteins. The cleavage site between SU and TM requires the minimal sequence [KR]-X-[KR]-R. About 2 of the 9 disulfide bonds of gp41 are reduced by P4HB/PDI, following binding to CD4 receptor.</text>
</comment>
<dbReference type="GO" id="GO:0019082">
    <property type="term" value="P:viral protein processing"/>
    <property type="evidence" value="ECO:0007669"/>
    <property type="project" value="UniProtKB-UniRule"/>
</dbReference>
<accession>G3DNT7</accession>
<feature type="region of interest" description="CD4-binding loop" evidence="32">
    <location>
        <begin position="367"/>
        <end position="377"/>
    </location>
</feature>
<keyword evidence="21 32" id="KW-1164">Virus endocytosis by host</keyword>
<evidence type="ECO:0000256" key="30">
    <source>
        <dbReference type="ARBA" id="ARBA00023288"/>
    </source>
</evidence>
<evidence type="ECO:0000256" key="6">
    <source>
        <dbReference type="ARBA" id="ARBA00004650"/>
    </source>
</evidence>
<comment type="caution">
    <text evidence="32">Lacks conserved residue(s) required for the propagation of feature annotation.</text>
</comment>
<keyword evidence="31 32" id="KW-1160">Virus entry into host cell</keyword>
<keyword evidence="19 32" id="KW-1043">Host membrane</keyword>
<evidence type="ECO:0000256" key="12">
    <source>
        <dbReference type="ARBA" id="ARBA00022595"/>
    </source>
</evidence>
<comment type="PTM">
    <text evidence="32">Highly glycosylated by host. The high number of glycan on the protein is reffered to as 'glycan shield' because it contributes to hide protein sequence from adaptive immune system.</text>
</comment>
<keyword evidence="28 32" id="KW-0325">Glycoprotein</keyword>
<evidence type="ECO:0000256" key="7">
    <source>
        <dbReference type="ARBA" id="ARBA00022506"/>
    </source>
</evidence>
<feature type="chain" id="PRO_5023253507" description="Envelope glycoprotein gp160" evidence="32">
    <location>
        <begin position="35"/>
        <end position="856"/>
    </location>
</feature>
<feature type="chain" id="PRO_5023253508" description="Transmembrane protein gp41" evidence="32">
    <location>
        <begin position="513"/>
        <end position="856"/>
    </location>
</feature>
<evidence type="ECO:0000256" key="23">
    <source>
        <dbReference type="ARBA" id="ARBA00023046"/>
    </source>
</evidence>
<keyword evidence="30 32" id="KW-0449">Lipoprotein</keyword>
<keyword evidence="7 32" id="KW-1168">Fusion of virus membrane with host membrane</keyword>
<evidence type="ECO:0000256" key="17">
    <source>
        <dbReference type="ARBA" id="ARBA00022804"/>
    </source>
</evidence>
<evidence type="ECO:0000259" key="36">
    <source>
        <dbReference type="Pfam" id="PF00517"/>
    </source>
</evidence>
<comment type="PTM">
    <text evidence="32">Palmitoylation of the transmembrane protein and of Env polyprotein (prior to its proteolytic cleavage) is essential for their association with host cell membrane lipid rafts. Palmitoylation is therefore required for envelope trafficking to classical lipid rafts, but not for viral replication.</text>
</comment>
<dbReference type="FunFam" id="1.10.287.210:FF:000001">
    <property type="entry name" value="Envelope glycoprotein gp160"/>
    <property type="match status" value="1"/>
</dbReference>
<comment type="miscellaneous">
    <text evidence="32">HIV-1 lineages are divided in three main groups, M (for Major), O (for Outlier), and N (for New, or Non-M, Non-O). The vast majority of strains found worldwide belong to the group M. Group O seems to be endemic to and largely confined to Cameroon and neighboring countries in West Central Africa, where these viruses represent a small minority of HIV-1 strains. The group N is represented by a limited number of isolates from Cameroonian persons. The group M is further subdivided in 9 clades or subtypes (A to D, F to H, J and K).</text>
</comment>
<comment type="function">
    <text evidence="32">Surface protein gp120: Attaches the virus to the host lymphoid cell by binding to the primary receptor CD4. This interaction induces a structural rearrangement creating a high affinity binding site for a chemokine coreceptor like CXCR4 and/or CCR5. Acts as a ligand for CD209/DC-SIGN and CLEC4M/DC-SIGNR, which are respectively found on dendritic cells (DCs), and on endothelial cells of liver sinusoids and lymph node sinuses. These interactions allow capture of viral particles at mucosal surfaces by these cells and subsequent transmission to permissive cells. HIV subverts the migration properties of dendritic cells to gain access to CD4+ T-cells in lymph nodes. Virus transmission to permissive T-cells occurs either in trans (without DCs infection, through viral capture and transmission), or in cis (following DCs productive infection, through the usual CD4-gp120 interaction), thereby inducing a robust infection. In trans infection, bound virions remain infectious over days and it is proposed that they are not degraded, but protected in non-lysosomal acidic organelles within the DCs close to the cell membrane thus contributing to the viral infectious potential during DCs' migration from the periphery to the lymphoid tissues. On arrival at lymphoid tissues, intact virions recycle back to DCs' cell surface allowing virus transmission to CD4+ T-cells.</text>
</comment>
<comment type="subcellular location">
    <subcellularLocation>
        <location evidence="3">Host cell membrane</location>
        <topology evidence="3">Peripheral membrane protein</topology>
    </subcellularLocation>
    <subcellularLocation>
        <location evidence="1">Host cell membrane</location>
        <topology evidence="1">Single-pass type I membrane protein</topology>
    </subcellularLocation>
    <subcellularLocation>
        <location evidence="2">Host endosome membrane</location>
        <topology evidence="2">Peripheral membrane protein</topology>
    </subcellularLocation>
    <subcellularLocation>
        <location evidence="5">Host endosome membrane</location>
        <topology evidence="5">Single-pass type I membrane protein</topology>
    </subcellularLocation>
    <subcellularLocation>
        <location evidence="6">Virion membrane</location>
        <topology evidence="6">Peripheral membrane protein</topology>
    </subcellularLocation>
    <subcellularLocation>
        <location evidence="4">Virion membrane</location>
        <topology evidence="4">Single-pass type I membrane protein</topology>
    </subcellularLocation>
</comment>
<evidence type="ECO:0000256" key="5">
    <source>
        <dbReference type="ARBA" id="ARBA00004578"/>
    </source>
</evidence>
<dbReference type="GO" id="GO:0052031">
    <property type="term" value="P:symbiont-mediated perturbation of host defense response"/>
    <property type="evidence" value="ECO:0007669"/>
    <property type="project" value="UniProtKB-UniRule"/>
</dbReference>
<feature type="disulfide bond" evidence="32">
    <location>
        <begin position="232"/>
        <end position="243"/>
    </location>
</feature>
<keyword evidence="22 32" id="KW-1133">Transmembrane helix</keyword>
<gene>
    <name evidence="32 37" type="primary">env</name>
</gene>